<dbReference type="Proteomes" id="UP000636800">
    <property type="component" value="Chromosome 13"/>
</dbReference>
<evidence type="ECO:0000313" key="3">
    <source>
        <dbReference type="EMBL" id="KAG0455997.1"/>
    </source>
</evidence>
<dbReference type="Proteomes" id="UP000639772">
    <property type="component" value="Chromosome 13"/>
</dbReference>
<name>A0A835PNN4_VANPL</name>
<organism evidence="2 4">
    <name type="scientific">Vanilla planifolia</name>
    <name type="common">Vanilla</name>
    <dbReference type="NCBI Taxonomy" id="51239"/>
    <lineage>
        <taxon>Eukaryota</taxon>
        <taxon>Viridiplantae</taxon>
        <taxon>Streptophyta</taxon>
        <taxon>Embryophyta</taxon>
        <taxon>Tracheophyta</taxon>
        <taxon>Spermatophyta</taxon>
        <taxon>Magnoliopsida</taxon>
        <taxon>Liliopsida</taxon>
        <taxon>Asparagales</taxon>
        <taxon>Orchidaceae</taxon>
        <taxon>Vanilloideae</taxon>
        <taxon>Vanilleae</taxon>
        <taxon>Vanilla</taxon>
    </lineage>
</organism>
<keyword evidence="4" id="KW-1185">Reference proteome</keyword>
<feature type="compositionally biased region" description="Low complexity" evidence="1">
    <location>
        <begin position="37"/>
        <end position="51"/>
    </location>
</feature>
<dbReference type="EMBL" id="JADCNL010000013">
    <property type="protein sequence ID" value="KAG0454847.1"/>
    <property type="molecule type" value="Genomic_DNA"/>
</dbReference>
<gene>
    <name evidence="3" type="ORF">HPP92_023785</name>
    <name evidence="2" type="ORF">HPP92_024139</name>
</gene>
<comment type="caution">
    <text evidence="2">The sequence shown here is derived from an EMBL/GenBank/DDBJ whole genome shotgun (WGS) entry which is preliminary data.</text>
</comment>
<protein>
    <submittedName>
        <fullName evidence="2">Uncharacterized protein</fullName>
    </submittedName>
</protein>
<evidence type="ECO:0000256" key="1">
    <source>
        <dbReference type="SAM" id="MobiDB-lite"/>
    </source>
</evidence>
<evidence type="ECO:0000313" key="5">
    <source>
        <dbReference type="Proteomes" id="UP000639772"/>
    </source>
</evidence>
<accession>A0A835PNN4</accession>
<proteinExistence type="predicted"/>
<dbReference type="AlphaFoldDB" id="A0A835PNN4"/>
<dbReference type="EMBL" id="JADCNM010000013">
    <property type="protein sequence ID" value="KAG0455997.1"/>
    <property type="molecule type" value="Genomic_DNA"/>
</dbReference>
<feature type="region of interest" description="Disordered" evidence="1">
    <location>
        <begin position="37"/>
        <end position="59"/>
    </location>
</feature>
<evidence type="ECO:0000313" key="2">
    <source>
        <dbReference type="EMBL" id="KAG0454847.1"/>
    </source>
</evidence>
<reference evidence="4 5" key="1">
    <citation type="journal article" date="2020" name="Nat. Food">
        <title>A phased Vanilla planifolia genome enables genetic improvement of flavour and production.</title>
        <authorList>
            <person name="Hasing T."/>
            <person name="Tang H."/>
            <person name="Brym M."/>
            <person name="Khazi F."/>
            <person name="Huang T."/>
            <person name="Chambers A.H."/>
        </authorList>
    </citation>
    <scope>NUCLEOTIDE SEQUENCE [LARGE SCALE GENOMIC DNA]</scope>
    <source>
        <tissue evidence="2">Leaf</tissue>
    </source>
</reference>
<evidence type="ECO:0000313" key="4">
    <source>
        <dbReference type="Proteomes" id="UP000636800"/>
    </source>
</evidence>
<sequence length="93" mass="10050">MLGVGACSGVYQVLGANGLNGCAECCFDDVCKSFVDASASTSDSSSGFERSSGGDRRRSTGVWEYDSVEKMEYDSEVILRFLSENFRFCTLGK</sequence>